<keyword evidence="2" id="KW-1185">Reference proteome</keyword>
<dbReference type="OrthoDB" id="7314963at2759"/>
<dbReference type="EMBL" id="JAACXV010014395">
    <property type="protein sequence ID" value="KAF7267732.1"/>
    <property type="molecule type" value="Genomic_DNA"/>
</dbReference>
<comment type="caution">
    <text evidence="1">The sequence shown here is derived from an EMBL/GenBank/DDBJ whole genome shotgun (WGS) entry which is preliminary data.</text>
</comment>
<name>A0A834I637_RHYFE</name>
<protein>
    <submittedName>
        <fullName evidence="1">Uncharacterized protein</fullName>
    </submittedName>
</protein>
<reference evidence="1" key="1">
    <citation type="submission" date="2020-08" db="EMBL/GenBank/DDBJ databases">
        <title>Genome sequencing and assembly of the red palm weevil Rhynchophorus ferrugineus.</title>
        <authorList>
            <person name="Dias G.B."/>
            <person name="Bergman C.M."/>
            <person name="Manee M."/>
        </authorList>
    </citation>
    <scope>NUCLEOTIDE SEQUENCE</scope>
    <source>
        <strain evidence="1">AA-2017</strain>
        <tissue evidence="1">Whole larva</tissue>
    </source>
</reference>
<dbReference type="AlphaFoldDB" id="A0A834I637"/>
<organism evidence="1 2">
    <name type="scientific">Rhynchophorus ferrugineus</name>
    <name type="common">Red palm weevil</name>
    <name type="synonym">Curculio ferrugineus</name>
    <dbReference type="NCBI Taxonomy" id="354439"/>
    <lineage>
        <taxon>Eukaryota</taxon>
        <taxon>Metazoa</taxon>
        <taxon>Ecdysozoa</taxon>
        <taxon>Arthropoda</taxon>
        <taxon>Hexapoda</taxon>
        <taxon>Insecta</taxon>
        <taxon>Pterygota</taxon>
        <taxon>Neoptera</taxon>
        <taxon>Endopterygota</taxon>
        <taxon>Coleoptera</taxon>
        <taxon>Polyphaga</taxon>
        <taxon>Cucujiformia</taxon>
        <taxon>Curculionidae</taxon>
        <taxon>Dryophthorinae</taxon>
        <taxon>Rhynchophorus</taxon>
    </lineage>
</organism>
<accession>A0A834I637</accession>
<gene>
    <name evidence="1" type="ORF">GWI33_019070</name>
</gene>
<proteinExistence type="predicted"/>
<evidence type="ECO:0000313" key="2">
    <source>
        <dbReference type="Proteomes" id="UP000625711"/>
    </source>
</evidence>
<dbReference type="Proteomes" id="UP000625711">
    <property type="component" value="Unassembled WGS sequence"/>
</dbReference>
<evidence type="ECO:0000313" key="1">
    <source>
        <dbReference type="EMBL" id="KAF7267732.1"/>
    </source>
</evidence>
<sequence>MTEVAHPSPSKSTDWTVLFPLKTGIFRSTDRLKKKMVKSAVEETRLKMRRGSSMSDIDKLAQQNGLSDLVRSSTTTQKLSVSPASVPHSPYMSRSFLSSTTTVSVRGSIGDLMNQKKYGSSQWSVRSETLVAKTVPLSTVTPRQSPPPVEDYPFAPEITFNDEESIDGPLTAAQRTQRLSRLLKQRKAYLLNKAKYYSQYQWVCFSSSYSLYTYHSFITL</sequence>